<dbReference type="EMBL" id="KI913179">
    <property type="protein sequence ID" value="ETV69097.1"/>
    <property type="molecule type" value="Genomic_DNA"/>
</dbReference>
<name>W4FNP4_APHAT</name>
<sequence length="121" mass="13637">MHEVVEGGKAQRVHEAFGKRQIFGTALQVRHRESDSSVVVQDTLRVRSGLNLEDPAEEFVGLRSTKFRDLEFDRLQPGGLCCSEVWSAYVRRSTLVALRASDYSKVRPWAAMVDSWLSKAA</sequence>
<dbReference type="GeneID" id="20817063"/>
<proteinExistence type="predicted"/>
<accession>W4FNP4</accession>
<dbReference type="RefSeq" id="XP_009841350.1">
    <property type="nucleotide sequence ID" value="XM_009843048.1"/>
</dbReference>
<dbReference type="AlphaFoldDB" id="W4FNP4"/>
<dbReference type="VEuPathDB" id="FungiDB:H257_15067"/>
<protein>
    <submittedName>
        <fullName evidence="1">Uncharacterized protein</fullName>
    </submittedName>
</protein>
<gene>
    <name evidence="1" type="ORF">H257_15067</name>
</gene>
<evidence type="ECO:0000313" key="1">
    <source>
        <dbReference type="EMBL" id="ETV69097.1"/>
    </source>
</evidence>
<reference evidence="1" key="1">
    <citation type="submission" date="2013-12" db="EMBL/GenBank/DDBJ databases">
        <title>The Genome Sequence of Aphanomyces astaci APO3.</title>
        <authorList>
            <consortium name="The Broad Institute Genomics Platform"/>
            <person name="Russ C."/>
            <person name="Tyler B."/>
            <person name="van West P."/>
            <person name="Dieguez-Uribeondo J."/>
            <person name="Young S.K."/>
            <person name="Zeng Q."/>
            <person name="Gargeya S."/>
            <person name="Fitzgerald M."/>
            <person name="Abouelleil A."/>
            <person name="Alvarado L."/>
            <person name="Chapman S.B."/>
            <person name="Gainer-Dewar J."/>
            <person name="Goldberg J."/>
            <person name="Griggs A."/>
            <person name="Gujja S."/>
            <person name="Hansen M."/>
            <person name="Howarth C."/>
            <person name="Imamovic A."/>
            <person name="Ireland A."/>
            <person name="Larimer J."/>
            <person name="McCowan C."/>
            <person name="Murphy C."/>
            <person name="Pearson M."/>
            <person name="Poon T.W."/>
            <person name="Priest M."/>
            <person name="Roberts A."/>
            <person name="Saif S."/>
            <person name="Shea T."/>
            <person name="Sykes S."/>
            <person name="Wortman J."/>
            <person name="Nusbaum C."/>
            <person name="Birren B."/>
        </authorList>
    </citation>
    <scope>NUCLEOTIDE SEQUENCE [LARGE SCALE GENOMIC DNA]</scope>
    <source>
        <strain evidence="1">APO3</strain>
    </source>
</reference>
<organism evidence="1">
    <name type="scientific">Aphanomyces astaci</name>
    <name type="common">Crayfish plague agent</name>
    <dbReference type="NCBI Taxonomy" id="112090"/>
    <lineage>
        <taxon>Eukaryota</taxon>
        <taxon>Sar</taxon>
        <taxon>Stramenopiles</taxon>
        <taxon>Oomycota</taxon>
        <taxon>Saprolegniomycetes</taxon>
        <taxon>Saprolegniales</taxon>
        <taxon>Verrucalvaceae</taxon>
        <taxon>Aphanomyces</taxon>
    </lineage>
</organism>